<organism evidence="3 4">
    <name type="scientific">Pediococcus acidilactici</name>
    <dbReference type="NCBI Taxonomy" id="1254"/>
    <lineage>
        <taxon>Bacteria</taxon>
        <taxon>Bacillati</taxon>
        <taxon>Bacillota</taxon>
        <taxon>Bacilli</taxon>
        <taxon>Lactobacillales</taxon>
        <taxon>Lactobacillaceae</taxon>
        <taxon>Pediococcus</taxon>
        <taxon>Pediococcus acidilactici group</taxon>
    </lineage>
</organism>
<feature type="compositionally biased region" description="Basic and acidic residues" evidence="1">
    <location>
        <begin position="76"/>
        <end position="105"/>
    </location>
</feature>
<dbReference type="EMBL" id="JAWJAX010000006">
    <property type="protein sequence ID" value="MDV2911428.1"/>
    <property type="molecule type" value="Genomic_DNA"/>
</dbReference>
<dbReference type="Pfam" id="PF09851">
    <property type="entry name" value="SHOCT"/>
    <property type="match status" value="1"/>
</dbReference>
<evidence type="ECO:0000313" key="4">
    <source>
        <dbReference type="Proteomes" id="UP001280415"/>
    </source>
</evidence>
<reference evidence="3" key="1">
    <citation type="journal article" date="2023" name="PeerJ">
        <title>Selection and evaluation of lactic acid bacteria from chicken feces in Thailand as potential probiotics.</title>
        <authorList>
            <person name="Khurajog B."/>
            <person name="Disastra Y."/>
            <person name="Lawwyne L.D."/>
            <person name="Sirichokchatchawan W."/>
            <person name="Niyomtham W."/>
            <person name="Yindee J."/>
            <person name="Hampson D.J."/>
            <person name="Prapasarakul N."/>
        </authorList>
    </citation>
    <scope>NUCLEOTIDE SEQUENCE</scope>
    <source>
        <strain evidence="3">BF14</strain>
    </source>
</reference>
<feature type="domain" description="SHOCT" evidence="2">
    <location>
        <begin position="276"/>
        <end position="303"/>
    </location>
</feature>
<dbReference type="Proteomes" id="UP001280415">
    <property type="component" value="Unassembled WGS sequence"/>
</dbReference>
<proteinExistence type="predicted"/>
<evidence type="ECO:0000256" key="1">
    <source>
        <dbReference type="SAM" id="MobiDB-lite"/>
    </source>
</evidence>
<dbReference type="RefSeq" id="WP_159208654.1">
    <property type="nucleotide sequence ID" value="NZ_CP118436.1"/>
</dbReference>
<dbReference type="InterPro" id="IPR018649">
    <property type="entry name" value="SHOCT"/>
</dbReference>
<name>A0AAW8YNE1_PEDAC</name>
<reference evidence="3" key="2">
    <citation type="submission" date="2023-10" db="EMBL/GenBank/DDBJ databases">
        <authorList>
            <person name="Khurajog B."/>
        </authorList>
    </citation>
    <scope>NUCLEOTIDE SEQUENCE</scope>
    <source>
        <strain evidence="3">BF14</strain>
    </source>
</reference>
<gene>
    <name evidence="3" type="ORF">R0H03_06085</name>
</gene>
<dbReference type="AlphaFoldDB" id="A0AAW8YNE1"/>
<comment type="caution">
    <text evidence="3">The sequence shown here is derived from an EMBL/GenBank/DDBJ whole genome shotgun (WGS) entry which is preliminary data.</text>
</comment>
<evidence type="ECO:0000313" key="3">
    <source>
        <dbReference type="EMBL" id="MDV2911428.1"/>
    </source>
</evidence>
<feature type="region of interest" description="Disordered" evidence="1">
    <location>
        <begin position="76"/>
        <end position="109"/>
    </location>
</feature>
<accession>A0AAW8YNE1</accession>
<evidence type="ECO:0000259" key="2">
    <source>
        <dbReference type="Pfam" id="PF09851"/>
    </source>
</evidence>
<protein>
    <submittedName>
        <fullName evidence="3">SHOCT domain-containing protein</fullName>
    </submittedName>
</protein>
<sequence>MPKKCSICNSEIKLFAPNLKFKDGILDGNCLSKIGLNPDHFMDIKWASEHSITDAKDLMDRNIKIDVKAERAKIKENKKAKKAEQNAEKAKIDEQKERNRNERLNKLANSEGGELNEEVVLDRFQKHNFSKTSKLMADFDDKKLYIKKTFLQMPELVDFDQIISYTPIESGHHISKHHRITRGIVGGLVAGGIGAGLGAATGGKDFDQIDELSIIINFTNGHKRKLTFGKSLKAGSMSAKFSLRDYQESLALLNAIMNIKQQDSEFNDDQLNIDIDQLSKLKNLLDEGAITQEEFEAKKKQILNL</sequence>